<keyword evidence="2" id="KW-1185">Reference proteome</keyword>
<name>A0ABY8BYC3_9MICO</name>
<accession>A0ABY8BYC3</accession>
<evidence type="ECO:0000313" key="2">
    <source>
        <dbReference type="Proteomes" id="UP001214553"/>
    </source>
</evidence>
<dbReference type="Gene3D" id="3.40.50.300">
    <property type="entry name" value="P-loop containing nucleotide triphosphate hydrolases"/>
    <property type="match status" value="1"/>
</dbReference>
<evidence type="ECO:0000313" key="1">
    <source>
        <dbReference type="EMBL" id="WEG09204.1"/>
    </source>
</evidence>
<sequence>MPTGAASTRLVVLRGPSASGKTTAALALRPLLGPKTALIHQDYFRRELLHSDERLKRAADAAALIIATARQALDRGYDVILDGIFNLRDYADALEQLANDHAGTTRIYAFDLPLDETIRRHATRPLSAEFGDDKLRDWYDGWQPLPRLAETRVTADVTTDKLVAMILRDVERP</sequence>
<proteinExistence type="predicted"/>
<dbReference type="RefSeq" id="WP_275278528.1">
    <property type="nucleotide sequence ID" value="NZ_CP119108.1"/>
</dbReference>
<dbReference type="Proteomes" id="UP001214553">
    <property type="component" value="Chromosome"/>
</dbReference>
<protein>
    <submittedName>
        <fullName evidence="1">AAA family ATPase</fullName>
    </submittedName>
</protein>
<reference evidence="1 2" key="1">
    <citation type="submission" date="2023-03" db="EMBL/GenBank/DDBJ databases">
        <title>Genome sequence of Microbacterium sp. KACC 23027.</title>
        <authorList>
            <person name="Kim S."/>
            <person name="Heo J."/>
            <person name="Kwon S.-W."/>
        </authorList>
    </citation>
    <scope>NUCLEOTIDE SEQUENCE [LARGE SCALE GENOMIC DNA]</scope>
    <source>
        <strain evidence="1 2">KACC 23027</strain>
    </source>
</reference>
<dbReference type="EMBL" id="CP119108">
    <property type="protein sequence ID" value="WEG09204.1"/>
    <property type="molecule type" value="Genomic_DNA"/>
</dbReference>
<dbReference type="InterPro" id="IPR027417">
    <property type="entry name" value="P-loop_NTPase"/>
</dbReference>
<dbReference type="SUPFAM" id="SSF52540">
    <property type="entry name" value="P-loop containing nucleoside triphosphate hydrolases"/>
    <property type="match status" value="1"/>
</dbReference>
<organism evidence="1 2">
    <name type="scientific">Microbacterium horticulturae</name>
    <dbReference type="NCBI Taxonomy" id="3028316"/>
    <lineage>
        <taxon>Bacteria</taxon>
        <taxon>Bacillati</taxon>
        <taxon>Actinomycetota</taxon>
        <taxon>Actinomycetes</taxon>
        <taxon>Micrococcales</taxon>
        <taxon>Microbacteriaceae</taxon>
        <taxon>Microbacterium</taxon>
    </lineage>
</organism>
<gene>
    <name evidence="1" type="ORF">PU630_01170</name>
</gene>
<dbReference type="Pfam" id="PF13671">
    <property type="entry name" value="AAA_33"/>
    <property type="match status" value="1"/>
</dbReference>